<dbReference type="GeneID" id="66997683"/>
<dbReference type="AlphaFoldDB" id="A0A8E0V3K9"/>
<feature type="region of interest" description="Disordered" evidence="3">
    <location>
        <begin position="1"/>
        <end position="37"/>
    </location>
</feature>
<evidence type="ECO:0000259" key="4">
    <source>
        <dbReference type="PROSITE" id="PS50075"/>
    </source>
</evidence>
<keyword evidence="2" id="KW-0597">Phosphoprotein</keyword>
<dbReference type="PROSITE" id="PS50075">
    <property type="entry name" value="CARRIER"/>
    <property type="match status" value="1"/>
</dbReference>
<keyword evidence="1" id="KW-0596">Phosphopantetheine</keyword>
<evidence type="ECO:0000313" key="6">
    <source>
        <dbReference type="Proteomes" id="UP000036893"/>
    </source>
</evidence>
<protein>
    <recommendedName>
        <fullName evidence="4">Carrier domain-containing protein</fullName>
    </recommendedName>
</protein>
<organism evidence="5 6">
    <name type="scientific">Aspergillus udagawae</name>
    <dbReference type="NCBI Taxonomy" id="91492"/>
    <lineage>
        <taxon>Eukaryota</taxon>
        <taxon>Fungi</taxon>
        <taxon>Dikarya</taxon>
        <taxon>Ascomycota</taxon>
        <taxon>Pezizomycotina</taxon>
        <taxon>Eurotiomycetes</taxon>
        <taxon>Eurotiomycetidae</taxon>
        <taxon>Eurotiales</taxon>
        <taxon>Aspergillaceae</taxon>
        <taxon>Aspergillus</taxon>
        <taxon>Aspergillus subgen. Fumigati</taxon>
    </lineage>
</organism>
<gene>
    <name evidence="5" type="ORF">Aud_010206</name>
</gene>
<dbReference type="Gene3D" id="1.10.1200.10">
    <property type="entry name" value="ACP-like"/>
    <property type="match status" value="1"/>
</dbReference>
<dbReference type="PANTHER" id="PTHR44845">
    <property type="entry name" value="CARRIER DOMAIN-CONTAINING PROTEIN"/>
    <property type="match status" value="1"/>
</dbReference>
<name>A0A8E0V3K9_9EURO</name>
<reference evidence="5" key="2">
    <citation type="submission" date="2021-01" db="EMBL/GenBank/DDBJ databases">
        <title>Pan-genome distribution and transcriptional activeness of fungal secondary metabolism genes in Aspergillus section Fumigati.</title>
        <authorList>
            <person name="Takahashi H."/>
            <person name="Umemura M."/>
            <person name="Ninomiya A."/>
            <person name="Kusuya Y."/>
            <person name="Urayama S."/>
            <person name="Shimizu M."/>
            <person name="Watanabe A."/>
            <person name="Kamei K."/>
            <person name="Yaguchi T."/>
            <person name="Hagiwara D."/>
        </authorList>
    </citation>
    <scope>NUCLEOTIDE SEQUENCE</scope>
    <source>
        <strain evidence="5">IFM 46973</strain>
    </source>
</reference>
<evidence type="ECO:0000256" key="3">
    <source>
        <dbReference type="SAM" id="MobiDB-lite"/>
    </source>
</evidence>
<dbReference type="SUPFAM" id="SSF47336">
    <property type="entry name" value="ACP-like"/>
    <property type="match status" value="1"/>
</dbReference>
<dbReference type="Pfam" id="PF00550">
    <property type="entry name" value="PP-binding"/>
    <property type="match status" value="1"/>
</dbReference>
<comment type="caution">
    <text evidence="5">The sequence shown here is derived from an EMBL/GenBank/DDBJ whole genome shotgun (WGS) entry which is preliminary data.</text>
</comment>
<dbReference type="SMART" id="SM00823">
    <property type="entry name" value="PKS_PP"/>
    <property type="match status" value="1"/>
</dbReference>
<dbReference type="InterPro" id="IPR036736">
    <property type="entry name" value="ACP-like_sf"/>
</dbReference>
<dbReference type="InterPro" id="IPR009081">
    <property type="entry name" value="PP-bd_ACP"/>
</dbReference>
<dbReference type="Proteomes" id="UP000036893">
    <property type="component" value="Unassembled WGS sequence"/>
</dbReference>
<dbReference type="RefSeq" id="XP_043150984.1">
    <property type="nucleotide sequence ID" value="XM_043295049.1"/>
</dbReference>
<dbReference type="GO" id="GO:0031177">
    <property type="term" value="F:phosphopantetheine binding"/>
    <property type="evidence" value="ECO:0007669"/>
    <property type="project" value="InterPro"/>
</dbReference>
<dbReference type="EMBL" id="BBXM02000008">
    <property type="protein sequence ID" value="GIC93718.1"/>
    <property type="molecule type" value="Genomic_DNA"/>
</dbReference>
<reference evidence="5" key="1">
    <citation type="journal article" date="2015" name="Genome Announc.">
        <title>Draft Genome Sequence of the Pathogenic Filamentous Fungus Aspergillus udagawae Strain IFM 46973T.</title>
        <authorList>
            <person name="Kusuya Y."/>
            <person name="Takahashi-Nakaguchi A."/>
            <person name="Takahashi H."/>
            <person name="Yaguchi T."/>
        </authorList>
    </citation>
    <scope>NUCLEOTIDE SEQUENCE</scope>
    <source>
        <strain evidence="5">IFM 46973</strain>
    </source>
</reference>
<dbReference type="InterPro" id="IPR020806">
    <property type="entry name" value="PKS_PP-bd"/>
</dbReference>
<evidence type="ECO:0000256" key="2">
    <source>
        <dbReference type="ARBA" id="ARBA00022553"/>
    </source>
</evidence>
<dbReference type="PANTHER" id="PTHR44845:SF6">
    <property type="entry name" value="BETA-ALANINE-ACTIVATING ENZYME"/>
    <property type="match status" value="1"/>
</dbReference>
<proteinExistence type="predicted"/>
<evidence type="ECO:0000313" key="5">
    <source>
        <dbReference type="EMBL" id="GIC93718.1"/>
    </source>
</evidence>
<feature type="domain" description="Carrier" evidence="4">
    <location>
        <begin position="36"/>
        <end position="116"/>
    </location>
</feature>
<accession>A0A8E0V3K9</accession>
<dbReference type="Gene3D" id="3.40.50.720">
    <property type="entry name" value="NAD(P)-binding Rossmann-like Domain"/>
    <property type="match status" value="1"/>
</dbReference>
<evidence type="ECO:0000256" key="1">
    <source>
        <dbReference type="ARBA" id="ARBA00022450"/>
    </source>
</evidence>
<sequence>MATVYSPAPMNDGKAERAQFPSILGRPNPKSQASGPRMSLSEGELLLLWERVLPLSMVSVLPLDPDSDFFMHGGNSILLMNLQGAIKQGMGVTLATNKLYQASTIRQMASLIAAQANEQLPELNQIDWRPKLSFRKSWSRKRREGVAHEVLLLRAFGFLGSAILQALERDPSVKTIHCIAVRIRHMERHSQTRKVVCYAGNLVESSLGLAEGESERLRSSSTQFLTEPALSRAIPVFRLLEPFESVVRPHCNSGHLCIGSSTPDGRVRRLHRYELGQRVFPRESVSPDGPAGLCVHRPCALKGDRAASVDALNAVVRYSLLARLVPLFDNSEGFLGFRDVHEPSDRAAEEDVQTISFVHQSSGVKVPVYQFRQHLERLYGEEFQDVSVLEWIERARAAGHLPLITTYLKAMVDKGATIQFP</sequence>